<evidence type="ECO:0000313" key="5">
    <source>
        <dbReference type="Proteomes" id="UP000093902"/>
    </source>
</evidence>
<dbReference type="Gene3D" id="3.40.50.720">
    <property type="entry name" value="NAD(P)-binding Rossmann-like Domain"/>
    <property type="match status" value="1"/>
</dbReference>
<evidence type="ECO:0000313" key="4">
    <source>
        <dbReference type="EMBL" id="OBB30682.1"/>
    </source>
</evidence>
<dbReference type="PRINTS" id="PR00081">
    <property type="entry name" value="GDHRDH"/>
</dbReference>
<comment type="caution">
    <text evidence="4">The sequence shown here is derived from an EMBL/GenBank/DDBJ whole genome shotgun (WGS) entry which is preliminary data.</text>
</comment>
<reference evidence="5" key="1">
    <citation type="submission" date="2016-06" db="EMBL/GenBank/DDBJ databases">
        <authorList>
            <person name="Sutton G."/>
            <person name="Brinkac L."/>
            <person name="Sanka R."/>
            <person name="Adams M."/>
            <person name="Lau E."/>
            <person name="Mehaffy C."/>
            <person name="Tameris M."/>
            <person name="Hatherill M."/>
            <person name="Hanekom W."/>
            <person name="Mahomed H."/>
            <person name="Mcshane H."/>
        </authorList>
    </citation>
    <scope>NUCLEOTIDE SEQUENCE [LARGE SCALE GENOMIC DNA]</scope>
    <source>
        <strain evidence="5">852002-51209_SCH5440388</strain>
    </source>
</reference>
<organism evidence="4 5">
    <name type="scientific">Mycolicibacterium peregrinum</name>
    <name type="common">Mycobacterium peregrinum</name>
    <dbReference type="NCBI Taxonomy" id="43304"/>
    <lineage>
        <taxon>Bacteria</taxon>
        <taxon>Bacillati</taxon>
        <taxon>Actinomycetota</taxon>
        <taxon>Actinomycetes</taxon>
        <taxon>Mycobacteriales</taxon>
        <taxon>Mycobacteriaceae</taxon>
        <taxon>Mycolicibacterium</taxon>
    </lineage>
</organism>
<proteinExistence type="inferred from homology"/>
<accession>A0A1A0R8M5</accession>
<dbReference type="PRINTS" id="PR00080">
    <property type="entry name" value="SDRFAMILY"/>
</dbReference>
<dbReference type="InterPro" id="IPR002347">
    <property type="entry name" value="SDR_fam"/>
</dbReference>
<name>A0A1A0R8M5_MYCPR</name>
<comment type="similarity">
    <text evidence="1 3">Belongs to the short-chain dehydrogenases/reductases (SDR) family.</text>
</comment>
<keyword evidence="2" id="KW-0560">Oxidoreductase</keyword>
<dbReference type="RefSeq" id="WP_064931973.1">
    <property type="nucleotide sequence ID" value="NZ_LZSO01000017.1"/>
</dbReference>
<dbReference type="InterPro" id="IPR020904">
    <property type="entry name" value="Sc_DH/Rdtase_CS"/>
</dbReference>
<gene>
    <name evidence="4" type="ORF">A5792_18180</name>
</gene>
<dbReference type="PANTHER" id="PTHR43639">
    <property type="entry name" value="OXIDOREDUCTASE, SHORT-CHAIN DEHYDROGENASE/REDUCTASE FAMILY (AFU_ORTHOLOGUE AFUA_5G02870)"/>
    <property type="match status" value="1"/>
</dbReference>
<dbReference type="CDD" id="cd05233">
    <property type="entry name" value="SDR_c"/>
    <property type="match status" value="1"/>
</dbReference>
<dbReference type="Proteomes" id="UP000093902">
    <property type="component" value="Unassembled WGS sequence"/>
</dbReference>
<sequence>MSPNTTRLQGRTALVTGSTGGLGVAIAKALAEQGAFIIVSGRNKERGDSVVAEIRAAGGRAEFVAADLGAGAGEVQRLAQQAGEVAAAAGGQLDILVNNAGVWGMPESTGDVSEQALLESYQTNVIAPFLLTGALAPAMAERGQGAVVNVGSITGLIGGDRSALYSSTKAAVHSLTKSWAVEYGPRGVRVNAVAPGPIATERAADVADEIGPVLARIPSRRMSTPEEVAAAVAFLAGGDAGNIHGVILSVDGGWAAA</sequence>
<dbReference type="InterPro" id="IPR036291">
    <property type="entry name" value="NAD(P)-bd_dom_sf"/>
</dbReference>
<protein>
    <submittedName>
        <fullName evidence="4">Short-chain dehydrogenase</fullName>
    </submittedName>
</protein>
<dbReference type="SUPFAM" id="SSF51735">
    <property type="entry name" value="NAD(P)-binding Rossmann-fold domains"/>
    <property type="match status" value="1"/>
</dbReference>
<dbReference type="FunFam" id="3.40.50.720:FF:000084">
    <property type="entry name" value="Short-chain dehydrogenase reductase"/>
    <property type="match status" value="1"/>
</dbReference>
<dbReference type="AlphaFoldDB" id="A0A1A0R8M5"/>
<evidence type="ECO:0000256" key="1">
    <source>
        <dbReference type="ARBA" id="ARBA00006484"/>
    </source>
</evidence>
<dbReference type="EMBL" id="LZSO01000017">
    <property type="protein sequence ID" value="OBB30682.1"/>
    <property type="molecule type" value="Genomic_DNA"/>
</dbReference>
<dbReference type="PROSITE" id="PS00061">
    <property type="entry name" value="ADH_SHORT"/>
    <property type="match status" value="1"/>
</dbReference>
<evidence type="ECO:0000256" key="2">
    <source>
        <dbReference type="ARBA" id="ARBA00023002"/>
    </source>
</evidence>
<dbReference type="GO" id="GO:0016491">
    <property type="term" value="F:oxidoreductase activity"/>
    <property type="evidence" value="ECO:0007669"/>
    <property type="project" value="UniProtKB-KW"/>
</dbReference>
<evidence type="ECO:0000256" key="3">
    <source>
        <dbReference type="RuleBase" id="RU000363"/>
    </source>
</evidence>
<dbReference type="Pfam" id="PF00106">
    <property type="entry name" value="adh_short"/>
    <property type="match status" value="1"/>
</dbReference>
<dbReference type="OrthoDB" id="286404at2"/>
<dbReference type="PANTHER" id="PTHR43639:SF1">
    <property type="entry name" value="SHORT-CHAIN DEHYDROGENASE_REDUCTASE FAMILY PROTEIN"/>
    <property type="match status" value="1"/>
</dbReference>
<dbReference type="STRING" id="43304.GCA_001403655_04770"/>